<dbReference type="AlphaFoldDB" id="A0AAD4SQC5"/>
<accession>A0AAD4SQC5</accession>
<protein>
    <submittedName>
        <fullName evidence="1">Uncharacterized protein</fullName>
    </submittedName>
</protein>
<evidence type="ECO:0000313" key="1">
    <source>
        <dbReference type="EMBL" id="KAI3916197.1"/>
    </source>
</evidence>
<comment type="caution">
    <text evidence="1">The sequence shown here is derived from an EMBL/GenBank/DDBJ whole genome shotgun (WGS) entry which is preliminary data.</text>
</comment>
<reference evidence="1" key="1">
    <citation type="submission" date="2022-04" db="EMBL/GenBank/DDBJ databases">
        <title>A functionally conserved STORR gene fusion in Papaver species that diverged 16.8 million years ago.</title>
        <authorList>
            <person name="Catania T."/>
        </authorList>
    </citation>
    <scope>NUCLEOTIDE SEQUENCE</scope>
    <source>
        <strain evidence="1">S-188037</strain>
    </source>
</reference>
<sequence length="71" mass="8340">MSSKRSYWREEMEREYLNPRLTLLLVSPASGKTTFLQALAGKLDRILWVTGKITYCGNEFKEFIPQNFCVY</sequence>
<organism evidence="1 2">
    <name type="scientific">Papaver atlanticum</name>
    <dbReference type="NCBI Taxonomy" id="357466"/>
    <lineage>
        <taxon>Eukaryota</taxon>
        <taxon>Viridiplantae</taxon>
        <taxon>Streptophyta</taxon>
        <taxon>Embryophyta</taxon>
        <taxon>Tracheophyta</taxon>
        <taxon>Spermatophyta</taxon>
        <taxon>Magnoliopsida</taxon>
        <taxon>Ranunculales</taxon>
        <taxon>Papaveraceae</taxon>
        <taxon>Papaveroideae</taxon>
        <taxon>Papaver</taxon>
    </lineage>
</organism>
<dbReference type="PANTHER" id="PTHR48040">
    <property type="entry name" value="PLEIOTROPIC DRUG RESISTANCE PROTEIN 1-LIKE ISOFORM X1"/>
    <property type="match status" value="1"/>
</dbReference>
<gene>
    <name evidence="1" type="ORF">MKW98_004638</name>
</gene>
<proteinExistence type="predicted"/>
<dbReference type="PANTHER" id="PTHR48040:SF60">
    <property type="entry name" value="ABC TRANSPORTER DOMAIN-CONTAINING PROTEIN"/>
    <property type="match status" value="1"/>
</dbReference>
<name>A0AAD4SQC5_9MAGN</name>
<dbReference type="EMBL" id="JAJJMB010009125">
    <property type="protein sequence ID" value="KAI3916197.1"/>
    <property type="molecule type" value="Genomic_DNA"/>
</dbReference>
<evidence type="ECO:0000313" key="2">
    <source>
        <dbReference type="Proteomes" id="UP001202328"/>
    </source>
</evidence>
<dbReference type="Proteomes" id="UP001202328">
    <property type="component" value="Unassembled WGS sequence"/>
</dbReference>
<keyword evidence="2" id="KW-1185">Reference proteome</keyword>